<evidence type="ECO:0000313" key="3">
    <source>
        <dbReference type="Proteomes" id="UP000078459"/>
    </source>
</evidence>
<dbReference type="InterPro" id="IPR013783">
    <property type="entry name" value="Ig-like_fold"/>
</dbReference>
<dbReference type="OrthoDB" id="101122at2"/>
<dbReference type="Proteomes" id="UP000078459">
    <property type="component" value="Unassembled WGS sequence"/>
</dbReference>
<accession>A0A179DDM3</accession>
<dbReference type="AlphaFoldDB" id="A0A179DDM3"/>
<evidence type="ECO:0000313" key="2">
    <source>
        <dbReference type="EMBL" id="OAQ38619.1"/>
    </source>
</evidence>
<sequence length="1130" mass="120600">MKLTTTIKISFFILFSLLLNICLASSPSDYFRSKQNGNWSDISTWESSVNKITWVNANLTPTSSSIEIEIQSTHTINVLSSIAVNKLIISANAELILNSGVSLSVNNGVALKDVQVFGILNNAGSLNLTGLLYFENGGSYVHNYKTTIGTIPTAVWLDGSNCLISGYTTATSGTLLGATQSFYNFTYNCINQLNTFLYLGFTSSTIVRNNFNVLSTGSGNFVLFPPINASATIKNYTQTGGVVNLTSSNNASFTANLQISGDFNISGGLVRNIDQSRGNIIFNGTNSQIFNKTGGSIGGSLNFAINSSAIVNFGNSILSGNIGTFVLNSNATLLTANTAGITSSGATGSIQSTGIRSFSSAASYVYNGSSTQNTGTGLPSTVKKLIINNLSGVNLRTGSINVTDSLRITGSLNLGTNALTSTNGGFGSGTLSTQNTGASPIGNGKNWLCSVNYNAAGGQIISDGNYSNLLASISGSKIMSNPVTVSDNLIVTGTADITSNGNLTLLATASKNANVAELVGSANVIGNVNVQSYLYGEPSGALRGTKSMSSPINDAAVGGAKTFQQLKNYVIISGPGGTANGFDAGPGPVPTFNPVTLNFYNEPASPTVSAFTAVPTLATSTSPGTGFLLFFRGNRSGIYANPGKMLAPFSPAEDMLVTYAGPINKGDINVNIGFTNYGDAYDGFYLAGNPYPATIDWDAVRSASNNLNSSITIVTGGKANATYNSIGGISANGGSRYIQPGQGFYIQSNSGGGTLRFRENQKNIVNTPARLLSIPSEPNLQLTTLNSTTSLSNKYSAPASSVLSTGKKILRMKLKQDDFEEETVVLFDTRFISLSDENDSKYFPGFDVSLATMSSDNKPMAINLMPDIDQVEDLRVSVSGKQFGNMSLSFSEVGFGDSKELWLQDNYLNTLTPIIQGSVYNFNTIKTIATSFGDKRFKLLFQPPTTLPIKLVSFDAKKNNNGVDLQWTTSEEKNNKGFEIERAGDQNQDFIKIGFVNATVVAQTLNSYTFKDAYPLQGNNYYRLKQLDNDGKFEYSLIKNIKFDFNNQQDLISVYPNPATNFIKVNYGTNQTKELKINIVNVNGAIITSEKYNAGQELKLNVSNLPYGMYLLEIRDEKNILLGMNKFIKK</sequence>
<dbReference type="STRING" id="1826909.A5893_14500"/>
<organism evidence="2 3">
    <name type="scientific">Pedobacter psychrophilus</name>
    <dbReference type="NCBI Taxonomy" id="1826909"/>
    <lineage>
        <taxon>Bacteria</taxon>
        <taxon>Pseudomonadati</taxon>
        <taxon>Bacteroidota</taxon>
        <taxon>Sphingobacteriia</taxon>
        <taxon>Sphingobacteriales</taxon>
        <taxon>Sphingobacteriaceae</taxon>
        <taxon>Pedobacter</taxon>
    </lineage>
</organism>
<dbReference type="EMBL" id="LWHJ01000030">
    <property type="protein sequence ID" value="OAQ38619.1"/>
    <property type="molecule type" value="Genomic_DNA"/>
</dbReference>
<gene>
    <name evidence="2" type="ORF">A5893_14500</name>
</gene>
<dbReference type="NCBIfam" id="TIGR04183">
    <property type="entry name" value="Por_Secre_tail"/>
    <property type="match status" value="1"/>
</dbReference>
<name>A0A179DDM3_9SPHI</name>
<reference evidence="2 3" key="2">
    <citation type="submission" date="2016-06" db="EMBL/GenBank/DDBJ databases">
        <title>Pedobacter psychrophilus sp. nov., isolated from Antarctic fragmentary rock.</title>
        <authorList>
            <person name="Svec P."/>
        </authorList>
    </citation>
    <scope>NUCLEOTIDE SEQUENCE [LARGE SCALE GENOMIC DNA]</scope>
    <source>
        <strain evidence="2 3">CCM 8644</strain>
    </source>
</reference>
<dbReference type="Pfam" id="PF18962">
    <property type="entry name" value="Por_Secre_tail"/>
    <property type="match status" value="1"/>
</dbReference>
<dbReference type="RefSeq" id="WP_068823391.1">
    <property type="nucleotide sequence ID" value="NZ_LWHJ01000030.1"/>
</dbReference>
<feature type="domain" description="Secretion system C-terminal sorting" evidence="1">
    <location>
        <begin position="1054"/>
        <end position="1119"/>
    </location>
</feature>
<proteinExistence type="predicted"/>
<dbReference type="InterPro" id="IPR026444">
    <property type="entry name" value="Secre_tail"/>
</dbReference>
<dbReference type="Gene3D" id="2.60.40.10">
    <property type="entry name" value="Immunoglobulins"/>
    <property type="match status" value="1"/>
</dbReference>
<reference evidence="2 3" key="1">
    <citation type="submission" date="2016-04" db="EMBL/GenBank/DDBJ databases">
        <authorList>
            <person name="Evans L.H."/>
            <person name="Alamgir A."/>
            <person name="Owens N."/>
            <person name="Weber N.D."/>
            <person name="Virtaneva K."/>
            <person name="Barbian K."/>
            <person name="Babar A."/>
            <person name="Rosenke K."/>
        </authorList>
    </citation>
    <scope>NUCLEOTIDE SEQUENCE [LARGE SCALE GENOMIC DNA]</scope>
    <source>
        <strain evidence="2 3">CCM 8644</strain>
    </source>
</reference>
<comment type="caution">
    <text evidence="2">The sequence shown here is derived from an EMBL/GenBank/DDBJ whole genome shotgun (WGS) entry which is preliminary data.</text>
</comment>
<protein>
    <recommendedName>
        <fullName evidence="1">Secretion system C-terminal sorting domain-containing protein</fullName>
    </recommendedName>
</protein>
<keyword evidence="3" id="KW-1185">Reference proteome</keyword>
<evidence type="ECO:0000259" key="1">
    <source>
        <dbReference type="Pfam" id="PF18962"/>
    </source>
</evidence>